<keyword evidence="4 7" id="KW-0472">Membrane</keyword>
<evidence type="ECO:0008006" key="10">
    <source>
        <dbReference type="Google" id="ProtNLM"/>
    </source>
</evidence>
<keyword evidence="9" id="KW-1185">Reference proteome</keyword>
<evidence type="ECO:0000256" key="5">
    <source>
        <dbReference type="ARBA" id="ARBA00023180"/>
    </source>
</evidence>
<dbReference type="PANTHER" id="PTHR31042">
    <property type="entry name" value="CORE-2/I-BRANCHING BETA-1,6-N-ACETYLGLUCOSAMINYLTRANSFERASE FAMILY PROTEIN-RELATED"/>
    <property type="match status" value="1"/>
</dbReference>
<keyword evidence="3" id="KW-0808">Transferase</keyword>
<reference evidence="8 9" key="1">
    <citation type="submission" date="2024-03" db="EMBL/GenBank/DDBJ databases">
        <authorList>
            <person name="Gkanogiannis A."/>
            <person name="Becerra Lopez-Lavalle L."/>
        </authorList>
    </citation>
    <scope>NUCLEOTIDE SEQUENCE [LARGE SCALE GENOMIC DNA]</scope>
</reference>
<organism evidence="8 9">
    <name type="scientific">Citrullus colocynthis</name>
    <name type="common">colocynth</name>
    <dbReference type="NCBI Taxonomy" id="252529"/>
    <lineage>
        <taxon>Eukaryota</taxon>
        <taxon>Viridiplantae</taxon>
        <taxon>Streptophyta</taxon>
        <taxon>Embryophyta</taxon>
        <taxon>Tracheophyta</taxon>
        <taxon>Spermatophyta</taxon>
        <taxon>Magnoliopsida</taxon>
        <taxon>eudicotyledons</taxon>
        <taxon>Gunneridae</taxon>
        <taxon>Pentapetalae</taxon>
        <taxon>rosids</taxon>
        <taxon>fabids</taxon>
        <taxon>Cucurbitales</taxon>
        <taxon>Cucurbitaceae</taxon>
        <taxon>Benincaseae</taxon>
        <taxon>Citrullus</taxon>
    </lineage>
</organism>
<evidence type="ECO:0000256" key="7">
    <source>
        <dbReference type="SAM" id="Phobius"/>
    </source>
</evidence>
<protein>
    <recommendedName>
        <fullName evidence="10">Core-2/I-branching beta-1,6-N-acetylglucosaminyltransferase family protein</fullName>
    </recommendedName>
</protein>
<accession>A0ABP0Y072</accession>
<dbReference type="InterPro" id="IPR044174">
    <property type="entry name" value="BC10-like"/>
</dbReference>
<keyword evidence="7" id="KW-0812">Transmembrane</keyword>
<dbReference type="Pfam" id="PF02485">
    <property type="entry name" value="Branch"/>
    <property type="match status" value="1"/>
</dbReference>
<feature type="transmembrane region" description="Helical" evidence="7">
    <location>
        <begin position="16"/>
        <end position="36"/>
    </location>
</feature>
<evidence type="ECO:0000256" key="6">
    <source>
        <dbReference type="SAM" id="MobiDB-lite"/>
    </source>
</evidence>
<proteinExistence type="predicted"/>
<evidence type="ECO:0000256" key="3">
    <source>
        <dbReference type="ARBA" id="ARBA00022679"/>
    </source>
</evidence>
<evidence type="ECO:0000256" key="4">
    <source>
        <dbReference type="ARBA" id="ARBA00023136"/>
    </source>
</evidence>
<dbReference type="Proteomes" id="UP001642487">
    <property type="component" value="Chromosome 10"/>
</dbReference>
<evidence type="ECO:0000313" key="9">
    <source>
        <dbReference type="Proteomes" id="UP001642487"/>
    </source>
</evidence>
<dbReference type="EMBL" id="OZ021744">
    <property type="protein sequence ID" value="CAK9312157.1"/>
    <property type="molecule type" value="Genomic_DNA"/>
</dbReference>
<sequence length="409" mass="47169">MANDQLKHSPSQFSQIFHFLFLLIGFSFGMAISLNLKSFSSFNIHLPNFSFPSSPSTTLVFIRQQQQQSPASSSPPPLQPPLSSPASPSLVDFDNQLLEANVEPPLMHKMSDDEVFWRASMVPMIKKFPYERVPKIAFMFLIKGALPLAPLWEMFFKGHQHLFSIYVHTHPLYNVSSSLPPNSVFYGRRIPSQAVQWGRPSMIDAERRLLANALLDFSNERFVLLSETCIPLYNFTTVYNYLINSQHTFVSSYDDPRKIGRGRYNPKMFPVVSIADWRKGSQWFEVDRTVAVEIISDKTYYPIFRDHCGPPCYMDEHYIPTLVNIVLPDRNSNRTVTWVDWSKNGPHPGRFGRREISVEFLNRVRFGFNCTYNNGKDTVSPCFLFARKFMPDSFQPLRKIWPSLLEGLV</sequence>
<dbReference type="InterPro" id="IPR003406">
    <property type="entry name" value="Glyco_trans_14"/>
</dbReference>
<keyword evidence="2" id="KW-0328">Glycosyltransferase</keyword>
<keyword evidence="5" id="KW-0325">Glycoprotein</keyword>
<feature type="region of interest" description="Disordered" evidence="6">
    <location>
        <begin position="62"/>
        <end position="86"/>
    </location>
</feature>
<gene>
    <name evidence="8" type="ORF">CITCOLO1_LOCUS3836</name>
</gene>
<keyword evidence="7" id="KW-1133">Transmembrane helix</keyword>
<name>A0ABP0Y072_9ROSI</name>
<comment type="subcellular location">
    <subcellularLocation>
        <location evidence="1">Membrane</location>
        <topology evidence="1">Single-pass type II membrane protein</topology>
    </subcellularLocation>
</comment>
<feature type="compositionally biased region" description="Pro residues" evidence="6">
    <location>
        <begin position="73"/>
        <end position="83"/>
    </location>
</feature>
<evidence type="ECO:0000313" key="8">
    <source>
        <dbReference type="EMBL" id="CAK9312157.1"/>
    </source>
</evidence>
<feature type="compositionally biased region" description="Low complexity" evidence="6">
    <location>
        <begin position="62"/>
        <end position="72"/>
    </location>
</feature>
<dbReference type="PANTHER" id="PTHR31042:SF20">
    <property type="entry name" value="CORE-2_I-BRANCHING BETA-1,6-N-ACETYLGLUCOSAMINYLTRANSFERASE FAMILY PROTEIN"/>
    <property type="match status" value="1"/>
</dbReference>
<evidence type="ECO:0000256" key="1">
    <source>
        <dbReference type="ARBA" id="ARBA00004606"/>
    </source>
</evidence>
<evidence type="ECO:0000256" key="2">
    <source>
        <dbReference type="ARBA" id="ARBA00022676"/>
    </source>
</evidence>